<protein>
    <recommendedName>
        <fullName evidence="4">Transmembrane protein</fullName>
    </recommendedName>
</protein>
<organism evidence="2 3">
    <name type="scientific">Burkholderia cepacia</name>
    <name type="common">Pseudomonas cepacia</name>
    <dbReference type="NCBI Taxonomy" id="292"/>
    <lineage>
        <taxon>Bacteria</taxon>
        <taxon>Pseudomonadati</taxon>
        <taxon>Pseudomonadota</taxon>
        <taxon>Betaproteobacteria</taxon>
        <taxon>Burkholderiales</taxon>
        <taxon>Burkholderiaceae</taxon>
        <taxon>Burkholderia</taxon>
        <taxon>Burkholderia cepacia complex</taxon>
    </lineage>
</organism>
<evidence type="ECO:0000256" key="1">
    <source>
        <dbReference type="SAM" id="Phobius"/>
    </source>
</evidence>
<keyword evidence="1" id="KW-0472">Membrane</keyword>
<dbReference type="RefSeq" id="WP_134257946.1">
    <property type="nucleotide sequence ID" value="NZ_SNSG01000129.1"/>
</dbReference>
<gene>
    <name evidence="2" type="ORF">E3D37_44975</name>
</gene>
<feature type="transmembrane region" description="Helical" evidence="1">
    <location>
        <begin position="188"/>
        <end position="209"/>
    </location>
</feature>
<feature type="transmembrane region" description="Helical" evidence="1">
    <location>
        <begin position="165"/>
        <end position="182"/>
    </location>
</feature>
<feature type="transmembrane region" description="Helical" evidence="1">
    <location>
        <begin position="32"/>
        <end position="49"/>
    </location>
</feature>
<reference evidence="2 3" key="1">
    <citation type="submission" date="2019-03" db="EMBL/GenBank/DDBJ databases">
        <title>Burkholderia cepacia outbreak.</title>
        <authorList>
            <person name="Farzana R."/>
            <person name="Walsh T.R."/>
        </authorList>
    </citation>
    <scope>NUCLEOTIDE SEQUENCE [LARGE SCALE GENOMIC DNA]</scope>
    <source>
        <strain evidence="3">d13</strain>
    </source>
</reference>
<evidence type="ECO:0008006" key="4">
    <source>
        <dbReference type="Google" id="ProtNLM"/>
    </source>
</evidence>
<sequence length="299" mass="34325">MTTLDDHESSQRSVQLPDLHDEQQIRWLSFPMYQWALIAGVMLYLLLDLDRRLAAGKVRFVVEARHSIREALRNLDSVANLEHLLFGFCCGLAGFLASHTLHYMDPASALDGPRRSRKLNVRNLVALRFPNADRWLCDTIRTIGRIAPSRAGVVRLWQGSAALRFFLRLAGSAAVAGILYSLRTTAYSAIDIVPAIWVFALGMWIVWGWRHLLRTNLINPEFVMLAFGFAAWFELDLTWKLVQLAQQKNTIAHAARHLTYSFGAFAVSLALFRLVVMRKWSLRFRLRRRQEVQVRPQIE</sequence>
<dbReference type="EMBL" id="SNSQ01000123">
    <property type="protein sequence ID" value="TEU31419.1"/>
    <property type="molecule type" value="Genomic_DNA"/>
</dbReference>
<evidence type="ECO:0000313" key="3">
    <source>
        <dbReference type="Proteomes" id="UP000298234"/>
    </source>
</evidence>
<feature type="transmembrane region" description="Helical" evidence="1">
    <location>
        <begin position="221"/>
        <end position="239"/>
    </location>
</feature>
<keyword evidence="1" id="KW-0812">Transmembrane</keyword>
<evidence type="ECO:0000313" key="2">
    <source>
        <dbReference type="EMBL" id="TEU31419.1"/>
    </source>
</evidence>
<dbReference type="Proteomes" id="UP000298234">
    <property type="component" value="Unassembled WGS sequence"/>
</dbReference>
<name>A0AAX2R9K4_BURCE</name>
<feature type="transmembrane region" description="Helical" evidence="1">
    <location>
        <begin position="259"/>
        <end position="276"/>
    </location>
</feature>
<proteinExistence type="predicted"/>
<comment type="caution">
    <text evidence="2">The sequence shown here is derived from an EMBL/GenBank/DDBJ whole genome shotgun (WGS) entry which is preliminary data.</text>
</comment>
<keyword evidence="1" id="KW-1133">Transmembrane helix</keyword>
<dbReference type="AlphaFoldDB" id="A0AAX2R9K4"/>
<accession>A0AAX2R9K4</accession>